<feature type="domain" description="PAS" evidence="2">
    <location>
        <begin position="12"/>
        <end position="88"/>
    </location>
</feature>
<dbReference type="GO" id="GO:0016791">
    <property type="term" value="F:phosphatase activity"/>
    <property type="evidence" value="ECO:0007669"/>
    <property type="project" value="TreeGrafter"/>
</dbReference>
<dbReference type="PROSITE" id="PS50112">
    <property type="entry name" value="PAS"/>
    <property type="match status" value="1"/>
</dbReference>
<dbReference type="InterPro" id="IPR000014">
    <property type="entry name" value="PAS"/>
</dbReference>
<comment type="caution">
    <text evidence="4">The sequence shown here is derived from an EMBL/GenBank/DDBJ whole genome shotgun (WGS) entry which is preliminary data.</text>
</comment>
<accession>K6ZHY4</accession>
<dbReference type="SMART" id="SM00086">
    <property type="entry name" value="PAC"/>
    <property type="match status" value="1"/>
</dbReference>
<dbReference type="Proteomes" id="UP000006251">
    <property type="component" value="Unassembled WGS sequence"/>
</dbReference>
<dbReference type="PROSITE" id="PS50113">
    <property type="entry name" value="PAC"/>
    <property type="match status" value="1"/>
</dbReference>
<feature type="domain" description="PAC" evidence="3">
    <location>
        <begin position="89"/>
        <end position="143"/>
    </location>
</feature>
<dbReference type="PANTHER" id="PTHR43156">
    <property type="entry name" value="STAGE II SPORULATION PROTEIN E-RELATED"/>
    <property type="match status" value="1"/>
</dbReference>
<dbReference type="AlphaFoldDB" id="K6ZHY4"/>
<dbReference type="NCBIfam" id="TIGR00229">
    <property type="entry name" value="sensory_box"/>
    <property type="match status" value="1"/>
</dbReference>
<dbReference type="SUPFAM" id="SSF81606">
    <property type="entry name" value="PP2C-like"/>
    <property type="match status" value="1"/>
</dbReference>
<dbReference type="CDD" id="cd00130">
    <property type="entry name" value="PAS"/>
    <property type="match status" value="1"/>
</dbReference>
<dbReference type="PANTHER" id="PTHR43156:SF2">
    <property type="entry name" value="STAGE II SPORULATION PROTEIN E"/>
    <property type="match status" value="1"/>
</dbReference>
<evidence type="ECO:0000259" key="2">
    <source>
        <dbReference type="PROSITE" id="PS50112"/>
    </source>
</evidence>
<dbReference type="InterPro" id="IPR035965">
    <property type="entry name" value="PAS-like_dom_sf"/>
</dbReference>
<dbReference type="OrthoDB" id="7991996at2"/>
<keyword evidence="1" id="KW-0378">Hydrolase</keyword>
<dbReference type="RefSeq" id="WP_006010726.1">
    <property type="nucleotide sequence ID" value="NZ_AUAV01000015.1"/>
</dbReference>
<dbReference type="InterPro" id="IPR036457">
    <property type="entry name" value="PPM-type-like_dom_sf"/>
</dbReference>
<name>K6ZHY4_9ALTE</name>
<dbReference type="SUPFAM" id="SSF55785">
    <property type="entry name" value="PYP-like sensor domain (PAS domain)"/>
    <property type="match status" value="1"/>
</dbReference>
<dbReference type="Pfam" id="PF13426">
    <property type="entry name" value="PAS_9"/>
    <property type="match status" value="1"/>
</dbReference>
<dbReference type="STRING" id="1121922.GCA_000428905_02888"/>
<dbReference type="InterPro" id="IPR001610">
    <property type="entry name" value="PAC"/>
</dbReference>
<evidence type="ECO:0000313" key="4">
    <source>
        <dbReference type="EMBL" id="GAC28503.1"/>
    </source>
</evidence>
<dbReference type="InterPro" id="IPR001932">
    <property type="entry name" value="PPM-type_phosphatase-like_dom"/>
</dbReference>
<sequence>MWKTDNHSIRESLDLLQLAIDGAKDGITIADMQHPDLPLIFVNEGFEHTTGYKREEVLGRNCRFLQGANQELENQVPLSVLKKALYNAESCTVLLKNYHKNGDLFWNRLSLTPIFNQEKILTHFVGVQTDITAEILATEAAAKANKQLKENFAIMEQDLAHASFVQQSILPTKFPDSKCLHFSAKFEPMTHIGGDFYDIFEIEANIYGVMIADVTGHGASAALLTLMTFDMFKEAAKANCNPEDVLRKTNQKLYKRIPPGKFITMFYGVINENAKTFSYCQAGHPCGYLIKGEDQSIHELTTKCSLLGVFNDSMAEFEPKTIALATGDKVVLYTDAIIEAQAQDQSYFGSDKLSALLSEIALQPIDQVLEHLYRSGLAFIDGGEHCKTETTASGYQDDVTLLGFEVSM</sequence>
<dbReference type="InterPro" id="IPR052016">
    <property type="entry name" value="Bact_Sigma-Reg"/>
</dbReference>
<gene>
    <name evidence="4" type="primary">rsbU</name>
    <name evidence="4" type="ORF">GPAL_1639</name>
</gene>
<dbReference type="InterPro" id="IPR000700">
    <property type="entry name" value="PAS-assoc_C"/>
</dbReference>
<dbReference type="Pfam" id="PF07228">
    <property type="entry name" value="SpoIIE"/>
    <property type="match status" value="1"/>
</dbReference>
<keyword evidence="5" id="KW-1185">Reference proteome</keyword>
<protein>
    <submittedName>
        <fullName evidence="4">Sigma-B regulation protein RsbU</fullName>
    </submittedName>
</protein>
<evidence type="ECO:0000256" key="1">
    <source>
        <dbReference type="ARBA" id="ARBA00022801"/>
    </source>
</evidence>
<dbReference type="SMART" id="SM00331">
    <property type="entry name" value="PP2C_SIG"/>
    <property type="match status" value="1"/>
</dbReference>
<evidence type="ECO:0000259" key="3">
    <source>
        <dbReference type="PROSITE" id="PS50113"/>
    </source>
</evidence>
<proteinExistence type="predicted"/>
<evidence type="ECO:0000313" key="5">
    <source>
        <dbReference type="Proteomes" id="UP000006251"/>
    </source>
</evidence>
<dbReference type="Gene3D" id="3.60.40.10">
    <property type="entry name" value="PPM-type phosphatase domain"/>
    <property type="match status" value="1"/>
</dbReference>
<dbReference type="EMBL" id="BAEQ01000024">
    <property type="protein sequence ID" value="GAC28503.1"/>
    <property type="molecule type" value="Genomic_DNA"/>
</dbReference>
<dbReference type="Gene3D" id="3.30.450.20">
    <property type="entry name" value="PAS domain"/>
    <property type="match status" value="1"/>
</dbReference>
<organism evidence="4 5">
    <name type="scientific">Brumicola pallidula DSM 14239 = ACAM 615</name>
    <dbReference type="NCBI Taxonomy" id="1121922"/>
    <lineage>
        <taxon>Bacteria</taxon>
        <taxon>Pseudomonadati</taxon>
        <taxon>Pseudomonadota</taxon>
        <taxon>Gammaproteobacteria</taxon>
        <taxon>Alteromonadales</taxon>
        <taxon>Alteromonadaceae</taxon>
        <taxon>Brumicola</taxon>
    </lineage>
</organism>
<reference evidence="5" key="1">
    <citation type="journal article" date="2014" name="Environ. Microbiol.">
        <title>Comparative genomics of the marine bacterial genus Glaciecola reveals the high degree of genomic diversity and genomic characteristic for cold adaptation.</title>
        <authorList>
            <person name="Qin Q.L."/>
            <person name="Xie B.B."/>
            <person name="Yu Y."/>
            <person name="Shu Y.L."/>
            <person name="Rong J.C."/>
            <person name="Zhang Y.J."/>
            <person name="Zhao D.L."/>
            <person name="Chen X.L."/>
            <person name="Zhang X.Y."/>
            <person name="Chen B."/>
            <person name="Zhou B.C."/>
            <person name="Zhang Y.Z."/>
        </authorList>
    </citation>
    <scope>NUCLEOTIDE SEQUENCE [LARGE SCALE GENOMIC DNA]</scope>
    <source>
        <strain evidence="5">ACAM 615</strain>
    </source>
</reference>